<proteinExistence type="inferred from homology"/>
<feature type="transmembrane region" description="Helical" evidence="13">
    <location>
        <begin position="177"/>
        <end position="198"/>
    </location>
</feature>
<keyword evidence="11 12" id="KW-0472">Membrane</keyword>
<comment type="function">
    <text evidence="1 12">Required for the export of heme to the periplasm for the biogenesis of c-type cytochromes.</text>
</comment>
<dbReference type="PRINTS" id="PR01414">
    <property type="entry name" value="CCMBBIOGNSIS"/>
</dbReference>
<dbReference type="PANTHER" id="PTHR30070:SF1">
    <property type="entry name" value="CYTOCHROME C BIOGENESIS B-RELATED"/>
    <property type="match status" value="1"/>
</dbReference>
<gene>
    <name evidence="14" type="ORF">SAMN05216241_105200</name>
</gene>
<reference evidence="14 15" key="1">
    <citation type="submission" date="2016-10" db="EMBL/GenBank/DDBJ databases">
        <authorList>
            <person name="de Groot N.N."/>
        </authorList>
    </citation>
    <scope>NUCLEOTIDE SEQUENCE [LARGE SCALE GENOMIC DNA]</scope>
    <source>
        <strain evidence="14 15">DSM 25584</strain>
    </source>
</reference>
<keyword evidence="6 12" id="KW-1003">Cell membrane</keyword>
<feature type="transmembrane region" description="Helical" evidence="13">
    <location>
        <begin position="119"/>
        <end position="140"/>
    </location>
</feature>
<keyword evidence="10 13" id="KW-1133">Transmembrane helix</keyword>
<evidence type="ECO:0000256" key="13">
    <source>
        <dbReference type="SAM" id="Phobius"/>
    </source>
</evidence>
<keyword evidence="8 13" id="KW-0812">Transmembrane</keyword>
<feature type="transmembrane region" description="Helical" evidence="13">
    <location>
        <begin position="146"/>
        <end position="170"/>
    </location>
</feature>
<dbReference type="PIRSF" id="PIRSF002764">
    <property type="entry name" value="CcmB"/>
    <property type="match status" value="1"/>
</dbReference>
<feature type="transmembrane region" description="Helical" evidence="13">
    <location>
        <begin position="6"/>
        <end position="26"/>
    </location>
</feature>
<evidence type="ECO:0000313" key="14">
    <source>
        <dbReference type="EMBL" id="SDG12110.1"/>
    </source>
</evidence>
<dbReference type="PANTHER" id="PTHR30070">
    <property type="entry name" value="HEME EXPORTER PROTEIN B"/>
    <property type="match status" value="1"/>
</dbReference>
<evidence type="ECO:0000256" key="10">
    <source>
        <dbReference type="ARBA" id="ARBA00022989"/>
    </source>
</evidence>
<dbReference type="GO" id="GO:0005886">
    <property type="term" value="C:plasma membrane"/>
    <property type="evidence" value="ECO:0007669"/>
    <property type="project" value="UniProtKB-SubCell"/>
</dbReference>
<dbReference type="GO" id="GO:0015232">
    <property type="term" value="F:heme transmembrane transporter activity"/>
    <property type="evidence" value="ECO:0007669"/>
    <property type="project" value="InterPro"/>
</dbReference>
<dbReference type="InterPro" id="IPR026031">
    <property type="entry name" value="Cyt_c_CcmB_bac"/>
</dbReference>
<keyword evidence="15" id="KW-1185">Reference proteome</keyword>
<dbReference type="STRING" id="1082479.SAMN05216241_105200"/>
<evidence type="ECO:0000256" key="1">
    <source>
        <dbReference type="ARBA" id="ARBA00002442"/>
    </source>
</evidence>
<name>A0A1G7RQ72_9PROT</name>
<comment type="subcellular location">
    <subcellularLocation>
        <location evidence="2">Cell inner membrane</location>
        <topology evidence="2">Multi-pass membrane protein</topology>
    </subcellularLocation>
</comment>
<dbReference type="EMBL" id="FNCE01000005">
    <property type="protein sequence ID" value="SDG12110.1"/>
    <property type="molecule type" value="Genomic_DNA"/>
</dbReference>
<evidence type="ECO:0000256" key="9">
    <source>
        <dbReference type="ARBA" id="ARBA00022748"/>
    </source>
</evidence>
<keyword evidence="9 12" id="KW-0201">Cytochrome c-type biogenesis</keyword>
<evidence type="ECO:0000256" key="11">
    <source>
        <dbReference type="ARBA" id="ARBA00023136"/>
    </source>
</evidence>
<feature type="transmembrane region" description="Helical" evidence="13">
    <location>
        <begin position="38"/>
        <end position="57"/>
    </location>
</feature>
<evidence type="ECO:0000256" key="5">
    <source>
        <dbReference type="ARBA" id="ARBA00022448"/>
    </source>
</evidence>
<evidence type="ECO:0000256" key="7">
    <source>
        <dbReference type="ARBA" id="ARBA00022519"/>
    </source>
</evidence>
<evidence type="ECO:0000256" key="2">
    <source>
        <dbReference type="ARBA" id="ARBA00004429"/>
    </source>
</evidence>
<sequence>MKPGDPVTGGGAASGGLAATFAQVLARDLRLALRQRGDAMLAVLFFVLAASLFPFGVGAGTELLARIAPGVVWVTALLAVLLSLDRLFERDHLDGSLELLARAPAPLPVIVAAKTAAHWLTSGLPVVVAAPVIALMYALPSSAYPVLLLAMLLGTPCLSLIGSVGAALTLGARRGGVLMPLVVLPLYIPVLIFGVAAVDASLAGLPVRPHLMLLGAMLLGATALAPWAAAAGVRQAVA</sequence>
<dbReference type="AlphaFoldDB" id="A0A1G7RQ72"/>
<evidence type="ECO:0000256" key="6">
    <source>
        <dbReference type="ARBA" id="ARBA00022475"/>
    </source>
</evidence>
<dbReference type="NCBIfam" id="TIGR01190">
    <property type="entry name" value="ccmB"/>
    <property type="match status" value="1"/>
</dbReference>
<dbReference type="GO" id="GO:0017004">
    <property type="term" value="P:cytochrome complex assembly"/>
    <property type="evidence" value="ECO:0007669"/>
    <property type="project" value="UniProtKB-KW"/>
</dbReference>
<evidence type="ECO:0000256" key="12">
    <source>
        <dbReference type="PIRNR" id="PIRNR002764"/>
    </source>
</evidence>
<evidence type="ECO:0000256" key="4">
    <source>
        <dbReference type="ARBA" id="ARBA00016452"/>
    </source>
</evidence>
<feature type="transmembrane region" description="Helical" evidence="13">
    <location>
        <begin position="63"/>
        <end position="84"/>
    </location>
</feature>
<keyword evidence="5 12" id="KW-0813">Transport</keyword>
<dbReference type="Proteomes" id="UP000199415">
    <property type="component" value="Unassembled WGS sequence"/>
</dbReference>
<evidence type="ECO:0000313" key="15">
    <source>
        <dbReference type="Proteomes" id="UP000199415"/>
    </source>
</evidence>
<comment type="similarity">
    <text evidence="3 12">Belongs to the CcmB/CycW/HelB family.</text>
</comment>
<evidence type="ECO:0000256" key="8">
    <source>
        <dbReference type="ARBA" id="ARBA00022692"/>
    </source>
</evidence>
<feature type="transmembrane region" description="Helical" evidence="13">
    <location>
        <begin position="210"/>
        <end position="233"/>
    </location>
</feature>
<dbReference type="Pfam" id="PF03379">
    <property type="entry name" value="CcmB"/>
    <property type="match status" value="1"/>
</dbReference>
<protein>
    <recommendedName>
        <fullName evidence="4 12">Heme exporter protein B</fullName>
    </recommendedName>
</protein>
<accession>A0A1G7RQ72</accession>
<evidence type="ECO:0000256" key="3">
    <source>
        <dbReference type="ARBA" id="ARBA00010544"/>
    </source>
</evidence>
<keyword evidence="7 12" id="KW-0997">Cell inner membrane</keyword>
<dbReference type="InterPro" id="IPR003544">
    <property type="entry name" value="Cyt_c_biogenesis_CcmB"/>
</dbReference>
<organism evidence="14 15">
    <name type="scientific">Limimonas halophila</name>
    <dbReference type="NCBI Taxonomy" id="1082479"/>
    <lineage>
        <taxon>Bacteria</taxon>
        <taxon>Pseudomonadati</taxon>
        <taxon>Pseudomonadota</taxon>
        <taxon>Alphaproteobacteria</taxon>
        <taxon>Rhodospirillales</taxon>
        <taxon>Rhodovibrionaceae</taxon>
        <taxon>Limimonas</taxon>
    </lineage>
</organism>
<dbReference type="GO" id="GO:1903607">
    <property type="term" value="P:cytochrome c biosynthetic process"/>
    <property type="evidence" value="ECO:0007669"/>
    <property type="project" value="TreeGrafter"/>
</dbReference>
<dbReference type="RefSeq" id="WP_245659521.1">
    <property type="nucleotide sequence ID" value="NZ_FNCE01000005.1"/>
</dbReference>